<organism evidence="2 3">
    <name type="scientific">Enterococcus gallinarum</name>
    <dbReference type="NCBI Taxonomy" id="1353"/>
    <lineage>
        <taxon>Bacteria</taxon>
        <taxon>Bacillati</taxon>
        <taxon>Bacillota</taxon>
        <taxon>Bacilli</taxon>
        <taxon>Lactobacillales</taxon>
        <taxon>Enterococcaceae</taxon>
        <taxon>Enterococcus</taxon>
    </lineage>
</organism>
<feature type="domain" description="NAD(P)-binding" evidence="1">
    <location>
        <begin position="17"/>
        <end position="181"/>
    </location>
</feature>
<name>A0A376H0L0_ENTGA</name>
<reference evidence="2 3" key="1">
    <citation type="submission" date="2018-06" db="EMBL/GenBank/DDBJ databases">
        <authorList>
            <consortium name="Pathogen Informatics"/>
            <person name="Doyle S."/>
        </authorList>
    </citation>
    <scope>NUCLEOTIDE SEQUENCE [LARGE SCALE GENOMIC DNA]</scope>
    <source>
        <strain evidence="2 3">NCTC12360</strain>
    </source>
</reference>
<dbReference type="SUPFAM" id="SSF51735">
    <property type="entry name" value="NAD(P)-binding Rossmann-fold domains"/>
    <property type="match status" value="1"/>
</dbReference>
<proteinExistence type="predicted"/>
<dbReference type="OrthoDB" id="2189672at2"/>
<evidence type="ECO:0000313" key="3">
    <source>
        <dbReference type="Proteomes" id="UP000254807"/>
    </source>
</evidence>
<dbReference type="InterPro" id="IPR016040">
    <property type="entry name" value="NAD(P)-bd_dom"/>
</dbReference>
<gene>
    <name evidence="2" type="ORF">NCTC12360_00132</name>
</gene>
<dbReference type="RefSeq" id="WP_060814056.1">
    <property type="nucleotide sequence ID" value="NZ_JARPZP010000001.1"/>
</dbReference>
<dbReference type="Gene3D" id="3.40.50.720">
    <property type="entry name" value="NAD(P)-binding Rossmann-like Domain"/>
    <property type="match status" value="1"/>
</dbReference>
<dbReference type="Proteomes" id="UP000254807">
    <property type="component" value="Unassembled WGS sequence"/>
</dbReference>
<dbReference type="EMBL" id="UFYW01000001">
    <property type="protein sequence ID" value="STD81719.1"/>
    <property type="molecule type" value="Genomic_DNA"/>
</dbReference>
<dbReference type="InterPro" id="IPR036291">
    <property type="entry name" value="NAD(P)-bd_dom_sf"/>
</dbReference>
<evidence type="ECO:0000259" key="1">
    <source>
        <dbReference type="Pfam" id="PF13460"/>
    </source>
</evidence>
<accession>A0A376H0L0</accession>
<dbReference type="Pfam" id="PF13460">
    <property type="entry name" value="NAD_binding_10"/>
    <property type="match status" value="1"/>
</dbReference>
<evidence type="ECO:0000313" key="2">
    <source>
        <dbReference type="EMBL" id="STD81719.1"/>
    </source>
</evidence>
<dbReference type="AlphaFoldDB" id="A0A376H0L0"/>
<sequence length="198" mass="22722">MTKVMIFGTQDPLSSVIRKQLLARDETLVLYVPKKNQTTLLDPQRESMFQGDLLDLGRILRGMIGCEIVCLCEMPEPRVTWRIIEAMKLLDLTRIVCLVKPEESFLTDQIPETRATHKKHRSSQMALSIRMIEEAMCDYTILHLPAFLYECSPESDLQTSKDNQIREAELQVADLLAQISEQPTFLAKRTLFISNHLS</sequence>
<keyword evidence="3" id="KW-1185">Reference proteome</keyword>
<protein>
    <recommendedName>
        <fullName evidence="1">NAD(P)-binding domain-containing protein</fullName>
    </recommendedName>
</protein>